<organism evidence="1 2">
    <name type="scientific">Phytohabitans rumicis</name>
    <dbReference type="NCBI Taxonomy" id="1076125"/>
    <lineage>
        <taxon>Bacteria</taxon>
        <taxon>Bacillati</taxon>
        <taxon>Actinomycetota</taxon>
        <taxon>Actinomycetes</taxon>
        <taxon>Micromonosporales</taxon>
        <taxon>Micromonosporaceae</taxon>
    </lineage>
</organism>
<protein>
    <recommendedName>
        <fullName evidence="3">Histidine kinase/HSP90-like ATPase domain-containing protein</fullName>
    </recommendedName>
</protein>
<reference evidence="1 2" key="2">
    <citation type="submission" date="2020-03" db="EMBL/GenBank/DDBJ databases">
        <authorList>
            <person name="Ichikawa N."/>
            <person name="Kimura A."/>
            <person name="Kitahashi Y."/>
            <person name="Uohara A."/>
        </authorList>
    </citation>
    <scope>NUCLEOTIDE SEQUENCE [LARGE SCALE GENOMIC DNA]</scope>
    <source>
        <strain evidence="1 2">NBRC 108638</strain>
    </source>
</reference>
<keyword evidence="2" id="KW-1185">Reference proteome</keyword>
<evidence type="ECO:0008006" key="3">
    <source>
        <dbReference type="Google" id="ProtNLM"/>
    </source>
</evidence>
<comment type="caution">
    <text evidence="1">The sequence shown here is derived from an EMBL/GenBank/DDBJ whole genome shotgun (WGS) entry which is preliminary data.</text>
</comment>
<dbReference type="EMBL" id="BLPG01000001">
    <property type="protein sequence ID" value="GFJ87358.1"/>
    <property type="molecule type" value="Genomic_DNA"/>
</dbReference>
<proteinExistence type="predicted"/>
<reference evidence="1 2" key="1">
    <citation type="submission" date="2020-03" db="EMBL/GenBank/DDBJ databases">
        <title>Whole genome shotgun sequence of Phytohabitans rumicis NBRC 108638.</title>
        <authorList>
            <person name="Komaki H."/>
            <person name="Tamura T."/>
        </authorList>
    </citation>
    <scope>NUCLEOTIDE SEQUENCE [LARGE SCALE GENOMIC DNA]</scope>
    <source>
        <strain evidence="1 2">NBRC 108638</strain>
    </source>
</reference>
<dbReference type="AlphaFoldDB" id="A0A6V8KXF6"/>
<dbReference type="InterPro" id="IPR036890">
    <property type="entry name" value="HATPase_C_sf"/>
</dbReference>
<dbReference type="Proteomes" id="UP000482960">
    <property type="component" value="Unassembled WGS sequence"/>
</dbReference>
<dbReference type="SUPFAM" id="SSF55874">
    <property type="entry name" value="ATPase domain of HSP90 chaperone/DNA topoisomerase II/histidine kinase"/>
    <property type="match status" value="1"/>
</dbReference>
<accession>A0A6V8KXF6</accession>
<gene>
    <name evidence="1" type="ORF">Prum_010000</name>
</gene>
<evidence type="ECO:0000313" key="1">
    <source>
        <dbReference type="EMBL" id="GFJ87358.1"/>
    </source>
</evidence>
<evidence type="ECO:0000313" key="2">
    <source>
        <dbReference type="Proteomes" id="UP000482960"/>
    </source>
</evidence>
<name>A0A6V8KXF6_9ACTN</name>
<sequence length="55" mass="5551">MAAANQASENLRNTGPAGHGVGLSIVAVIATAHDAKLRAMALPDGGLDLRIAFPE</sequence>